<name>A0A075AMQ1_ROZAC</name>
<sequence length="368" mass="40783">MRWNVFLQTTSIEIQWVRDTPFVGKEIIKDHGVDLKLSTTFAGFEKNGDQISVKTKDGQTIQADIVILAIGVRPDVEIAKQAGLEIGTFGGIRTNDRMQTSDPSVFAVGDCIETKDFVTGDWTNIPLAGPANRQGRIAADAIMGRDTTYKGVLGTAICKVFEGVVACTGLSEKMLQRKNRSFQKYYLYPNHHVGYYAGAEQIHMKVLFDPNNGKILGAQAFGTEGVDKRIDILSVAIYAGKTVHDLEDMELCYAPQFGAAKDPINLAGMIGSNFMNNDHPLCHWGKNENALLVDVRSKAEYDDGHVPNALNIPLPELRIKKGELPKDKTYYVYCRVGQRGYYATRLLLLNGFRVKNISGGYLSYEAMK</sequence>
<dbReference type="EMBL" id="KE561340">
    <property type="protein sequence ID" value="EPZ30941.1"/>
    <property type="molecule type" value="Genomic_DNA"/>
</dbReference>
<dbReference type="InterPro" id="IPR036873">
    <property type="entry name" value="Rhodanese-like_dom_sf"/>
</dbReference>
<comment type="cofactor">
    <cofactor evidence="1">
        <name>FAD</name>
        <dbReference type="ChEBI" id="CHEBI:57692"/>
    </cofactor>
</comment>
<organism evidence="8 9">
    <name type="scientific">Rozella allomycis (strain CSF55)</name>
    <dbReference type="NCBI Taxonomy" id="988480"/>
    <lineage>
        <taxon>Eukaryota</taxon>
        <taxon>Fungi</taxon>
        <taxon>Fungi incertae sedis</taxon>
        <taxon>Cryptomycota</taxon>
        <taxon>Cryptomycota incertae sedis</taxon>
        <taxon>Rozella</taxon>
    </lineage>
</organism>
<dbReference type="InterPro" id="IPR004099">
    <property type="entry name" value="Pyr_nucl-diS_OxRdtase_dimer"/>
</dbReference>
<dbReference type="Gene3D" id="3.30.390.30">
    <property type="match status" value="1"/>
</dbReference>
<dbReference type="PANTHER" id="PTHR43429:SF1">
    <property type="entry name" value="NAD(P)H SULFUR OXIDOREDUCTASE (COA-DEPENDENT)"/>
    <property type="match status" value="1"/>
</dbReference>
<gene>
    <name evidence="8" type="ORF">O9G_005772</name>
</gene>
<dbReference type="PROSITE" id="PS50206">
    <property type="entry name" value="RHODANESE_3"/>
    <property type="match status" value="1"/>
</dbReference>
<protein>
    <submittedName>
        <fullName evidence="8">FAD/NAD-linked reductase, dimerization domain-containing protein</fullName>
    </submittedName>
</protein>
<dbReference type="SUPFAM" id="SSF51905">
    <property type="entry name" value="FAD/NAD(P)-binding domain"/>
    <property type="match status" value="1"/>
</dbReference>
<proteinExistence type="inferred from homology"/>
<keyword evidence="9" id="KW-1185">Reference proteome</keyword>
<dbReference type="Proteomes" id="UP000030755">
    <property type="component" value="Unassembled WGS sequence"/>
</dbReference>
<evidence type="ECO:0000313" key="8">
    <source>
        <dbReference type="EMBL" id="EPZ30941.1"/>
    </source>
</evidence>
<dbReference type="PRINTS" id="PR00368">
    <property type="entry name" value="FADPNR"/>
</dbReference>
<dbReference type="OrthoDB" id="432169at2759"/>
<dbReference type="InterPro" id="IPR001763">
    <property type="entry name" value="Rhodanese-like_dom"/>
</dbReference>
<evidence type="ECO:0000256" key="5">
    <source>
        <dbReference type="ARBA" id="ARBA00023002"/>
    </source>
</evidence>
<dbReference type="InterPro" id="IPR036188">
    <property type="entry name" value="FAD/NAD-bd_sf"/>
</dbReference>
<keyword evidence="3" id="KW-0285">Flavoprotein</keyword>
<evidence type="ECO:0000256" key="2">
    <source>
        <dbReference type="ARBA" id="ARBA00009130"/>
    </source>
</evidence>
<dbReference type="GO" id="GO:0016491">
    <property type="term" value="F:oxidoreductase activity"/>
    <property type="evidence" value="ECO:0007669"/>
    <property type="project" value="UniProtKB-KW"/>
</dbReference>
<evidence type="ECO:0000259" key="7">
    <source>
        <dbReference type="PROSITE" id="PS50206"/>
    </source>
</evidence>
<dbReference type="Pfam" id="PF02852">
    <property type="entry name" value="Pyr_redox_dim"/>
    <property type="match status" value="1"/>
</dbReference>
<evidence type="ECO:0000256" key="1">
    <source>
        <dbReference type="ARBA" id="ARBA00001974"/>
    </source>
</evidence>
<comment type="similarity">
    <text evidence="2">Belongs to the class-III pyridine nucleotide-disulfide oxidoreductase family.</text>
</comment>
<dbReference type="InterPro" id="IPR050260">
    <property type="entry name" value="FAD-bd_OxRdtase"/>
</dbReference>
<evidence type="ECO:0000313" key="9">
    <source>
        <dbReference type="Proteomes" id="UP000030755"/>
    </source>
</evidence>
<keyword evidence="6" id="KW-0676">Redox-active center</keyword>
<dbReference type="PANTHER" id="PTHR43429">
    <property type="entry name" value="PYRIDINE NUCLEOTIDE-DISULFIDE OXIDOREDUCTASE DOMAIN-CONTAINING"/>
    <property type="match status" value="1"/>
</dbReference>
<evidence type="ECO:0000256" key="4">
    <source>
        <dbReference type="ARBA" id="ARBA00022827"/>
    </source>
</evidence>
<dbReference type="AlphaFoldDB" id="A0A075AMQ1"/>
<dbReference type="SMART" id="SM00450">
    <property type="entry name" value="RHOD"/>
    <property type="match status" value="1"/>
</dbReference>
<reference evidence="8 9" key="1">
    <citation type="journal article" date="2013" name="Curr. Biol.">
        <title>Shared signatures of parasitism and phylogenomics unite Cryptomycota and microsporidia.</title>
        <authorList>
            <person name="James T.Y."/>
            <person name="Pelin A."/>
            <person name="Bonen L."/>
            <person name="Ahrendt S."/>
            <person name="Sain D."/>
            <person name="Corradi N."/>
            <person name="Stajich J.E."/>
        </authorList>
    </citation>
    <scope>NUCLEOTIDE SEQUENCE [LARGE SCALE GENOMIC DNA]</scope>
    <source>
        <strain evidence="8 9">CSF55</strain>
    </source>
</reference>
<accession>A0A075AMQ1</accession>
<dbReference type="Pfam" id="PF00581">
    <property type="entry name" value="Rhodanese"/>
    <property type="match status" value="1"/>
</dbReference>
<dbReference type="Gene3D" id="3.50.50.60">
    <property type="entry name" value="FAD/NAD(P)-binding domain"/>
    <property type="match status" value="1"/>
</dbReference>
<dbReference type="HOGENOM" id="CLU_003291_1_2_1"/>
<dbReference type="SUPFAM" id="SSF55424">
    <property type="entry name" value="FAD/NAD-linked reductases, dimerisation (C-terminal) domain"/>
    <property type="match status" value="1"/>
</dbReference>
<feature type="domain" description="Rhodanese" evidence="7">
    <location>
        <begin position="286"/>
        <end position="366"/>
    </location>
</feature>
<evidence type="ECO:0000256" key="6">
    <source>
        <dbReference type="ARBA" id="ARBA00023284"/>
    </source>
</evidence>
<evidence type="ECO:0000256" key="3">
    <source>
        <dbReference type="ARBA" id="ARBA00022630"/>
    </source>
</evidence>
<dbReference type="InterPro" id="IPR016156">
    <property type="entry name" value="FAD/NAD-linked_Rdtase_dimer_sf"/>
</dbReference>
<dbReference type="Pfam" id="PF07992">
    <property type="entry name" value="Pyr_redox_2"/>
    <property type="match status" value="1"/>
</dbReference>
<keyword evidence="5" id="KW-0560">Oxidoreductase</keyword>
<keyword evidence="4" id="KW-0274">FAD</keyword>
<dbReference type="Gene3D" id="3.40.250.10">
    <property type="entry name" value="Rhodanese-like domain"/>
    <property type="match status" value="1"/>
</dbReference>
<dbReference type="SUPFAM" id="SSF52821">
    <property type="entry name" value="Rhodanese/Cell cycle control phosphatase"/>
    <property type="match status" value="1"/>
</dbReference>
<dbReference type="STRING" id="988480.A0A075AMQ1"/>
<dbReference type="InterPro" id="IPR023753">
    <property type="entry name" value="FAD/NAD-binding_dom"/>
</dbReference>